<evidence type="ECO:0000256" key="2">
    <source>
        <dbReference type="ARBA" id="ARBA00023295"/>
    </source>
</evidence>
<sequence>MTSKWTMDMRFWITAKTREKSQSVMTPETEHDGGLHIASNLVISISLNLLPVVGTHINNPSQRNLSSKTLHQNRPRLAIVLELRENINCCAGIFSAKIKVPAGNTSGLNCSFYLSSLEGDKFQDEIDFEFLGKDKTIIQTNVYTEGVGNREEIHQLGFDSSETFHEYAIHWTPTEILWFIDQVQVRKHERKPNDAYPMKPMFLYASVWNAGWVNNGEWAGCYVGCDEPYVCTYKDVQVPHLPDQ</sequence>
<dbReference type="PANTHER" id="PTHR31062">
    <property type="entry name" value="XYLOGLUCAN ENDOTRANSGLUCOSYLASE/HYDROLASE PROTEIN 8-RELATED"/>
    <property type="match status" value="1"/>
</dbReference>
<dbReference type="Pfam" id="PF00722">
    <property type="entry name" value="Glyco_hydro_16"/>
    <property type="match status" value="1"/>
</dbReference>
<feature type="domain" description="GH16" evidence="4">
    <location>
        <begin position="19"/>
        <end position="244"/>
    </location>
</feature>
<dbReference type="PROSITE" id="PS51762">
    <property type="entry name" value="GH16_2"/>
    <property type="match status" value="1"/>
</dbReference>
<keyword evidence="1" id="KW-0378">Hydrolase</keyword>
<dbReference type="Gene3D" id="2.60.120.200">
    <property type="match status" value="1"/>
</dbReference>
<proteinExistence type="predicted"/>
<evidence type="ECO:0000313" key="6">
    <source>
        <dbReference type="Proteomes" id="UP000006727"/>
    </source>
</evidence>
<accession>A0A7I3Z4E4</accession>
<reference evidence="5" key="3">
    <citation type="submission" date="2020-12" db="UniProtKB">
        <authorList>
            <consortium name="EnsemblPlants"/>
        </authorList>
    </citation>
    <scope>IDENTIFICATION</scope>
</reference>
<dbReference type="PRINTS" id="PR00737">
    <property type="entry name" value="GLHYDRLASE16"/>
</dbReference>
<dbReference type="Gramene" id="Pp3c21_9420V3.10">
    <property type="protein sequence ID" value="PAC:32915931.CDS.1"/>
    <property type="gene ID" value="Pp3c21_9420"/>
</dbReference>
<dbReference type="GO" id="GO:0004553">
    <property type="term" value="F:hydrolase activity, hydrolyzing O-glycosyl compounds"/>
    <property type="evidence" value="ECO:0007669"/>
    <property type="project" value="InterPro"/>
</dbReference>
<keyword evidence="6" id="KW-1185">Reference proteome</keyword>
<organism evidence="5 6">
    <name type="scientific">Physcomitrium patens</name>
    <name type="common">Spreading-leaved earth moss</name>
    <name type="synonym">Physcomitrella patens</name>
    <dbReference type="NCBI Taxonomy" id="3218"/>
    <lineage>
        <taxon>Eukaryota</taxon>
        <taxon>Viridiplantae</taxon>
        <taxon>Streptophyta</taxon>
        <taxon>Embryophyta</taxon>
        <taxon>Bryophyta</taxon>
        <taxon>Bryophytina</taxon>
        <taxon>Bryopsida</taxon>
        <taxon>Funariidae</taxon>
        <taxon>Funariales</taxon>
        <taxon>Funariaceae</taxon>
        <taxon>Physcomitrium</taxon>
    </lineage>
</organism>
<dbReference type="InterPro" id="IPR008264">
    <property type="entry name" value="Beta_glucanase"/>
</dbReference>
<dbReference type="AlphaFoldDB" id="A0A7I3Z4E4"/>
<reference evidence="5 6" key="2">
    <citation type="journal article" date="2018" name="Plant J.">
        <title>The Physcomitrella patens chromosome-scale assembly reveals moss genome structure and evolution.</title>
        <authorList>
            <person name="Lang D."/>
            <person name="Ullrich K.K."/>
            <person name="Murat F."/>
            <person name="Fuchs J."/>
            <person name="Jenkins J."/>
            <person name="Haas F.B."/>
            <person name="Piednoel M."/>
            <person name="Gundlach H."/>
            <person name="Van Bel M."/>
            <person name="Meyberg R."/>
            <person name="Vives C."/>
            <person name="Morata J."/>
            <person name="Symeonidi A."/>
            <person name="Hiss M."/>
            <person name="Muchero W."/>
            <person name="Kamisugi Y."/>
            <person name="Saleh O."/>
            <person name="Blanc G."/>
            <person name="Decker E.L."/>
            <person name="van Gessel N."/>
            <person name="Grimwood J."/>
            <person name="Hayes R.D."/>
            <person name="Graham S.W."/>
            <person name="Gunter L.E."/>
            <person name="McDaniel S.F."/>
            <person name="Hoernstein S.N.W."/>
            <person name="Larsson A."/>
            <person name="Li F.W."/>
            <person name="Perroud P.F."/>
            <person name="Phillips J."/>
            <person name="Ranjan P."/>
            <person name="Rokshar D.S."/>
            <person name="Rothfels C.J."/>
            <person name="Schneider L."/>
            <person name="Shu S."/>
            <person name="Stevenson D.W."/>
            <person name="Thummler F."/>
            <person name="Tillich M."/>
            <person name="Villarreal Aguilar J.C."/>
            <person name="Widiez T."/>
            <person name="Wong G.K."/>
            <person name="Wymore A."/>
            <person name="Zhang Y."/>
            <person name="Zimmer A.D."/>
            <person name="Quatrano R.S."/>
            <person name="Mayer K.F.X."/>
            <person name="Goodstein D."/>
            <person name="Casacuberta J.M."/>
            <person name="Vandepoele K."/>
            <person name="Reski R."/>
            <person name="Cuming A.C."/>
            <person name="Tuskan G.A."/>
            <person name="Maumus F."/>
            <person name="Salse J."/>
            <person name="Schmutz J."/>
            <person name="Rensing S.A."/>
        </authorList>
    </citation>
    <scope>NUCLEOTIDE SEQUENCE [LARGE SCALE GENOMIC DNA]</scope>
    <source>
        <strain evidence="5 6">cv. Gransden 2004</strain>
    </source>
</reference>
<feature type="active site" description="Nucleophile" evidence="3">
    <location>
        <position position="125"/>
    </location>
</feature>
<dbReference type="EMBL" id="ABEU02000021">
    <property type="status" value="NOT_ANNOTATED_CDS"/>
    <property type="molecule type" value="Genomic_DNA"/>
</dbReference>
<feature type="active site" description="Proton donor" evidence="3">
    <location>
        <position position="129"/>
    </location>
</feature>
<protein>
    <recommendedName>
        <fullName evidence="4">GH16 domain-containing protein</fullName>
    </recommendedName>
</protein>
<evidence type="ECO:0000313" key="5">
    <source>
        <dbReference type="EnsemblPlants" id="PAC:32915931.CDS.1"/>
    </source>
</evidence>
<gene>
    <name evidence="5" type="primary">LOC112274447</name>
</gene>
<evidence type="ECO:0000259" key="4">
    <source>
        <dbReference type="PROSITE" id="PS51762"/>
    </source>
</evidence>
<dbReference type="EnsemblPlants" id="Pp3c21_9420V3.10">
    <property type="protein sequence ID" value="PAC:32915931.CDS.1"/>
    <property type="gene ID" value="Pp3c21_9420"/>
</dbReference>
<keyword evidence="2" id="KW-0326">Glycosidase</keyword>
<dbReference type="InterPro" id="IPR013320">
    <property type="entry name" value="ConA-like_dom_sf"/>
</dbReference>
<dbReference type="InterPro" id="IPR000757">
    <property type="entry name" value="Beta-glucanase-like"/>
</dbReference>
<evidence type="ECO:0000256" key="3">
    <source>
        <dbReference type="PIRSR" id="PIRSR608264-1"/>
    </source>
</evidence>
<reference evidence="5 6" key="1">
    <citation type="journal article" date="2008" name="Science">
        <title>The Physcomitrella genome reveals evolutionary insights into the conquest of land by plants.</title>
        <authorList>
            <person name="Rensing S."/>
            <person name="Lang D."/>
            <person name="Zimmer A."/>
            <person name="Terry A."/>
            <person name="Salamov A."/>
            <person name="Shapiro H."/>
            <person name="Nishiyama T."/>
            <person name="Perroud P.-F."/>
            <person name="Lindquist E."/>
            <person name="Kamisugi Y."/>
            <person name="Tanahashi T."/>
            <person name="Sakakibara K."/>
            <person name="Fujita T."/>
            <person name="Oishi K."/>
            <person name="Shin-I T."/>
            <person name="Kuroki Y."/>
            <person name="Toyoda A."/>
            <person name="Suzuki Y."/>
            <person name="Hashimoto A."/>
            <person name="Yamaguchi K."/>
            <person name="Sugano A."/>
            <person name="Kohara Y."/>
            <person name="Fujiyama A."/>
            <person name="Anterola A."/>
            <person name="Aoki S."/>
            <person name="Ashton N."/>
            <person name="Barbazuk W.B."/>
            <person name="Barker E."/>
            <person name="Bennetzen J."/>
            <person name="Bezanilla M."/>
            <person name="Blankenship R."/>
            <person name="Cho S.H."/>
            <person name="Dutcher S."/>
            <person name="Estelle M."/>
            <person name="Fawcett J.A."/>
            <person name="Gundlach H."/>
            <person name="Hanada K."/>
            <person name="Heyl A."/>
            <person name="Hicks K.A."/>
            <person name="Hugh J."/>
            <person name="Lohr M."/>
            <person name="Mayer K."/>
            <person name="Melkozernov A."/>
            <person name="Murata T."/>
            <person name="Nelson D."/>
            <person name="Pils B."/>
            <person name="Prigge M."/>
            <person name="Reiss B."/>
            <person name="Renner T."/>
            <person name="Rombauts S."/>
            <person name="Rushton P."/>
            <person name="Sanderfoot A."/>
            <person name="Schween G."/>
            <person name="Shiu S.-H."/>
            <person name="Stueber K."/>
            <person name="Theodoulou F.L."/>
            <person name="Tu H."/>
            <person name="Van de Peer Y."/>
            <person name="Verrier P.J."/>
            <person name="Waters E."/>
            <person name="Wood A."/>
            <person name="Yang L."/>
            <person name="Cove D."/>
            <person name="Cuming A."/>
            <person name="Hasebe M."/>
            <person name="Lucas S."/>
            <person name="Mishler D.B."/>
            <person name="Reski R."/>
            <person name="Grigoriev I."/>
            <person name="Quatrano R.S."/>
            <person name="Boore J.L."/>
        </authorList>
    </citation>
    <scope>NUCLEOTIDE SEQUENCE [LARGE SCALE GENOMIC DNA]</scope>
    <source>
        <strain evidence="5 6">cv. Gransden 2004</strain>
    </source>
</reference>
<name>A0A7I3Z4E4_PHYPA</name>
<dbReference type="Proteomes" id="UP000006727">
    <property type="component" value="Chromosome 21"/>
</dbReference>
<evidence type="ECO:0000256" key="1">
    <source>
        <dbReference type="ARBA" id="ARBA00022801"/>
    </source>
</evidence>
<dbReference type="SUPFAM" id="SSF49899">
    <property type="entry name" value="Concanavalin A-like lectins/glucanases"/>
    <property type="match status" value="1"/>
</dbReference>
<dbReference type="InterPro" id="IPR044791">
    <property type="entry name" value="Beta-glucanase/XTH"/>
</dbReference>
<dbReference type="GO" id="GO:0005975">
    <property type="term" value="P:carbohydrate metabolic process"/>
    <property type="evidence" value="ECO:0007669"/>
    <property type="project" value="InterPro"/>
</dbReference>
<dbReference type="InParanoid" id="A0A7I3Z4E4"/>